<comment type="caution">
    <text evidence="1">The sequence shown here is derived from an EMBL/GenBank/DDBJ whole genome shotgun (WGS) entry which is preliminary data.</text>
</comment>
<proteinExistence type="predicted"/>
<dbReference type="AlphaFoldDB" id="A0A0F8ZT38"/>
<protein>
    <submittedName>
        <fullName evidence="1">Uncharacterized protein</fullName>
    </submittedName>
</protein>
<reference evidence="1" key="1">
    <citation type="journal article" date="2015" name="Nature">
        <title>Complex archaea that bridge the gap between prokaryotes and eukaryotes.</title>
        <authorList>
            <person name="Spang A."/>
            <person name="Saw J.H."/>
            <person name="Jorgensen S.L."/>
            <person name="Zaremba-Niedzwiedzka K."/>
            <person name="Martijn J."/>
            <person name="Lind A.E."/>
            <person name="van Eijk R."/>
            <person name="Schleper C."/>
            <person name="Guy L."/>
            <person name="Ettema T.J."/>
        </authorList>
    </citation>
    <scope>NUCLEOTIDE SEQUENCE</scope>
</reference>
<accession>A0A0F8ZT38</accession>
<sequence>GRDSMERWHDYIYDEGERFGTRKVVECVNGFMVLHSPRMWQSKLKDWGYDSSVF</sequence>
<feature type="non-terminal residue" evidence="1">
    <location>
        <position position="1"/>
    </location>
</feature>
<gene>
    <name evidence="1" type="ORF">LCGC14_2657530</name>
</gene>
<evidence type="ECO:0000313" key="1">
    <source>
        <dbReference type="EMBL" id="KKK96963.1"/>
    </source>
</evidence>
<organism evidence="1">
    <name type="scientific">marine sediment metagenome</name>
    <dbReference type="NCBI Taxonomy" id="412755"/>
    <lineage>
        <taxon>unclassified sequences</taxon>
        <taxon>metagenomes</taxon>
        <taxon>ecological metagenomes</taxon>
    </lineage>
</organism>
<dbReference type="EMBL" id="LAZR01046256">
    <property type="protein sequence ID" value="KKK96963.1"/>
    <property type="molecule type" value="Genomic_DNA"/>
</dbReference>
<name>A0A0F8ZT38_9ZZZZ</name>